<proteinExistence type="predicted"/>
<evidence type="ECO:0000313" key="2">
    <source>
        <dbReference type="EMBL" id="KAF5222964.1"/>
    </source>
</evidence>
<keyword evidence="1" id="KW-0812">Transmembrane</keyword>
<keyword evidence="1" id="KW-0472">Membrane</keyword>
<gene>
    <name evidence="2" type="ORF">ECC02_004052</name>
</gene>
<dbReference type="VEuPathDB" id="TriTrypDB:ECC02_004052"/>
<dbReference type="VEuPathDB" id="TriTrypDB:BCY84_18175"/>
<evidence type="ECO:0000256" key="1">
    <source>
        <dbReference type="SAM" id="Phobius"/>
    </source>
</evidence>
<keyword evidence="1" id="KW-1133">Transmembrane helix</keyword>
<organism evidence="2 3">
    <name type="scientific">Trypanosoma cruzi</name>
    <dbReference type="NCBI Taxonomy" id="5693"/>
    <lineage>
        <taxon>Eukaryota</taxon>
        <taxon>Discoba</taxon>
        <taxon>Euglenozoa</taxon>
        <taxon>Kinetoplastea</taxon>
        <taxon>Metakinetoplastina</taxon>
        <taxon>Trypanosomatida</taxon>
        <taxon>Trypanosomatidae</taxon>
        <taxon>Trypanosoma</taxon>
        <taxon>Schizotrypanum</taxon>
    </lineage>
</organism>
<name>A0A7J6Y862_TRYCR</name>
<dbReference type="AlphaFoldDB" id="A0A7J6Y862"/>
<evidence type="ECO:0000313" key="3">
    <source>
        <dbReference type="Proteomes" id="UP000583944"/>
    </source>
</evidence>
<protein>
    <submittedName>
        <fullName evidence="2">Uncharacterized protein</fullName>
    </submittedName>
</protein>
<feature type="transmembrane region" description="Helical" evidence="1">
    <location>
        <begin position="131"/>
        <end position="150"/>
    </location>
</feature>
<reference evidence="2 3" key="1">
    <citation type="journal article" date="2019" name="Genome Biol. Evol.">
        <title>Nanopore Sequencing Significantly Improves Genome Assembly of the Protozoan Parasite Trypanosoma cruzi.</title>
        <authorList>
            <person name="Diaz-Viraque F."/>
            <person name="Pita S."/>
            <person name="Greif G."/>
            <person name="de Souza R.C.M."/>
            <person name="Iraola G."/>
            <person name="Robello C."/>
        </authorList>
    </citation>
    <scope>NUCLEOTIDE SEQUENCE [LARGE SCALE GENOMIC DNA]</scope>
    <source>
        <strain evidence="2 3">Berenice</strain>
    </source>
</reference>
<sequence>MLAGRRLLASFSSCAPFHLYHHIFLLHGGCLPSRTFFFFFPFPLLGHSHPRVFIRLLIQHCRLEWPLLVCWSKRCTFPFGSDGECESLQPPFTQLHICMTHVCKYKQINIFFFFFDCSSLEMSLRYKSRGLLFKCVFLLMAVYLCFFVLWPEHDANKQGTRLPQIHQATHGLGAQINGSQGFQLGWSGRTCGPGARLIHKSLLSRCRTFANKRGSVSLAFCDRILRSGPPPCGFFVGGKFKQPLRLLGLSALKQLRGDGRFEACASRRMYDGVQSNSTLYAVDVGDGSSLAFEVRPALCPSYRYVSPLEALSILHHASIGRNGHGIIVTGDSMLRQLLLRLMFFLRGEEVFAEHEFHRDALYVVYEDRDELILSFTCAHAALIETYFPGYQGHMKNKNSCAHVLQSERVVAIFLYLWDPLVNDFREDAFRIRSPPVHLASFMYWWQRGEERLGGLTRYFHRLKSRMVFDKKAFGVPATKYVFFTTPRTEALPSFVFPDDLRLERNAFAWKNLQSMEEELDAGGFGTAMMSLVDFAALADLRRISRTDDLIHFMCTWRPKSPRKVSSMKTAHVTCQDPVNLAVVQWTLHLLWTGL</sequence>
<dbReference type="EMBL" id="JABDHM010000023">
    <property type="protein sequence ID" value="KAF5222964.1"/>
    <property type="molecule type" value="Genomic_DNA"/>
</dbReference>
<dbReference type="Proteomes" id="UP000583944">
    <property type="component" value="Unassembled WGS sequence"/>
</dbReference>
<comment type="caution">
    <text evidence="2">The sequence shown here is derived from an EMBL/GenBank/DDBJ whole genome shotgun (WGS) entry which is preliminary data.</text>
</comment>
<accession>A0A7J6Y862</accession>